<dbReference type="EMBL" id="JANCYU010000006">
    <property type="protein sequence ID" value="KAK4522524.1"/>
    <property type="molecule type" value="Genomic_DNA"/>
</dbReference>
<dbReference type="PROSITE" id="PS50294">
    <property type="entry name" value="WD_REPEATS_REGION"/>
    <property type="match status" value="2"/>
</dbReference>
<dbReference type="Proteomes" id="UP001300502">
    <property type="component" value="Unassembled WGS sequence"/>
</dbReference>
<feature type="repeat" description="WD" evidence="4">
    <location>
        <begin position="372"/>
        <end position="403"/>
    </location>
</feature>
<keyword evidence="7" id="KW-1185">Reference proteome</keyword>
<dbReference type="InterPro" id="IPR001680">
    <property type="entry name" value="WD40_rpt"/>
</dbReference>
<evidence type="ECO:0000256" key="2">
    <source>
        <dbReference type="ARBA" id="ARBA00022574"/>
    </source>
</evidence>
<dbReference type="PROSITE" id="PS00678">
    <property type="entry name" value="WD_REPEATS_1"/>
    <property type="match status" value="1"/>
</dbReference>
<evidence type="ECO:0000256" key="3">
    <source>
        <dbReference type="ARBA" id="ARBA00022737"/>
    </source>
</evidence>
<feature type="repeat" description="WD" evidence="4">
    <location>
        <begin position="160"/>
        <end position="192"/>
    </location>
</feature>
<dbReference type="PANTHER" id="PTHR19858">
    <property type="entry name" value="WD40 REPEAT PROTEIN"/>
    <property type="match status" value="1"/>
</dbReference>
<evidence type="ECO:0000259" key="5">
    <source>
        <dbReference type="Pfam" id="PF04003"/>
    </source>
</evidence>
<evidence type="ECO:0000313" key="6">
    <source>
        <dbReference type="EMBL" id="KAK4522524.1"/>
    </source>
</evidence>
<organism evidence="6 7">
    <name type="scientific">Galdieria yellowstonensis</name>
    <dbReference type="NCBI Taxonomy" id="3028027"/>
    <lineage>
        <taxon>Eukaryota</taxon>
        <taxon>Rhodophyta</taxon>
        <taxon>Bangiophyceae</taxon>
        <taxon>Galdieriales</taxon>
        <taxon>Galdieriaceae</taxon>
        <taxon>Galdieria</taxon>
    </lineage>
</organism>
<feature type="repeat" description="WD" evidence="4">
    <location>
        <begin position="560"/>
        <end position="592"/>
    </location>
</feature>
<keyword evidence="3" id="KW-0677">Repeat</keyword>
<name>A0AAV9I622_9RHOD</name>
<reference evidence="6 7" key="1">
    <citation type="submission" date="2022-07" db="EMBL/GenBank/DDBJ databases">
        <title>Genome-wide signatures of adaptation to extreme environments.</title>
        <authorList>
            <person name="Cho C.H."/>
            <person name="Yoon H.S."/>
        </authorList>
    </citation>
    <scope>NUCLEOTIDE SEQUENCE [LARGE SCALE GENOMIC DNA]</scope>
    <source>
        <strain evidence="6 7">108.79 E11</strain>
    </source>
</reference>
<dbReference type="GO" id="GO:0032040">
    <property type="term" value="C:small-subunit processome"/>
    <property type="evidence" value="ECO:0007669"/>
    <property type="project" value="TreeGrafter"/>
</dbReference>
<dbReference type="InterPro" id="IPR015943">
    <property type="entry name" value="WD40/YVTN_repeat-like_dom_sf"/>
</dbReference>
<protein>
    <recommendedName>
        <fullName evidence="5">Small-subunit processome Utp12 domain-containing protein</fullName>
    </recommendedName>
</protein>
<comment type="caution">
    <text evidence="6">The sequence shown here is derived from an EMBL/GenBank/DDBJ whole genome shotgun (WGS) entry which is preliminary data.</text>
</comment>
<evidence type="ECO:0000313" key="7">
    <source>
        <dbReference type="Proteomes" id="UP001300502"/>
    </source>
</evidence>
<dbReference type="Gene3D" id="2.130.10.10">
    <property type="entry name" value="YVTN repeat-like/Quinoprotein amine dehydrogenase"/>
    <property type="match status" value="3"/>
</dbReference>
<feature type="repeat" description="WD" evidence="4">
    <location>
        <begin position="502"/>
        <end position="535"/>
    </location>
</feature>
<dbReference type="PROSITE" id="PS50082">
    <property type="entry name" value="WD_REPEATS_2"/>
    <property type="match status" value="5"/>
</dbReference>
<gene>
    <name evidence="6" type="ORF">GAYE_PCTG10G0414</name>
</gene>
<dbReference type="InterPro" id="IPR036322">
    <property type="entry name" value="WD40_repeat_dom_sf"/>
</dbReference>
<feature type="repeat" description="WD" evidence="4">
    <location>
        <begin position="414"/>
        <end position="456"/>
    </location>
</feature>
<keyword evidence="2 4" id="KW-0853">WD repeat</keyword>
<dbReference type="GO" id="GO:0034388">
    <property type="term" value="C:Pwp2p-containing subcomplex of 90S preribosome"/>
    <property type="evidence" value="ECO:0007669"/>
    <property type="project" value="TreeGrafter"/>
</dbReference>
<comment type="similarity">
    <text evidence="1">Belongs to the WD repeat PWP2 family.</text>
</comment>
<feature type="domain" description="Small-subunit processome Utp12" evidence="5">
    <location>
        <begin position="787"/>
        <end position="891"/>
    </location>
</feature>
<dbReference type="Pfam" id="PF00400">
    <property type="entry name" value="WD40"/>
    <property type="match status" value="6"/>
</dbReference>
<dbReference type="GO" id="GO:0000462">
    <property type="term" value="P:maturation of SSU-rRNA from tricistronic rRNA transcript (SSU-rRNA, 5.8S rRNA, LSU-rRNA)"/>
    <property type="evidence" value="ECO:0007669"/>
    <property type="project" value="TreeGrafter"/>
</dbReference>
<dbReference type="SUPFAM" id="SSF50978">
    <property type="entry name" value="WD40 repeat-like"/>
    <property type="match status" value="3"/>
</dbReference>
<dbReference type="InterPro" id="IPR007148">
    <property type="entry name" value="SSU_processome_Utp12"/>
</dbReference>
<accession>A0AAV9I622</accession>
<dbReference type="InterPro" id="IPR027145">
    <property type="entry name" value="PWP2"/>
</dbReference>
<evidence type="ECO:0000256" key="1">
    <source>
        <dbReference type="ARBA" id="ARBA00010226"/>
    </source>
</evidence>
<proteinExistence type="inferred from homology"/>
<evidence type="ECO:0000256" key="4">
    <source>
        <dbReference type="PROSITE-ProRule" id="PRU00221"/>
    </source>
</evidence>
<sequence>MSRFNFQFRNLCGGPYQGGDVIFSRDGNSVFSPVGNRVNEVDLVNGRCKTFDLQARVNISRLAINPKGDLLLAIGETGQVLLVNLSRGVVIHRFNITGGALKAGTKGSKNSFVRKPTISCAKFSPDGGYFVVGVGKELQVWQVPDKPYPEYSAFMLIRTYTGFREEVTCVDWSPNQLFIAAGSKDLSVRVFSFPQVEGFVPISLTGSKEKIVSVRFSKDSRQLLIFGRDGLLLNWNLQYNVEGDSSSDNLGWNGTLHPKLISKHSLKQANLRKIVCATTHLDTGMIAVGYSSGVFALYSGVPEPHSMQQVQDENDQKVEYSPLEQLQSLSCSSSSLSSISINSSGEWIALGSSETGSLIVWEWQSETHVLKQQGHSLDLSCLAFSPDGRLVATGGDDGKVKVWHTYSGFCNVTFNDHEAAITGITFAGNKSDVVVSSSLDGTVRAFDLKHYRCFRVLTAGSDRRQFSCVSVDAWGDLVAAGAQDEFEVYIWSLRTGQVLEILAGHEGPVSSLAFSPTKGILASVSWDATMHLWDIYSRGGSGKRSGDSLETLKLSKDAVAVAFRPDGKELAVSCIDGQIWFWDVNSAQVIGTIEGRRDASYGRSITSLTSAGTTDFFTSICFSPDGKFLLAGSNSKYCCVYYTPSLGLLKRFSICENRSIDGTLDKLNSKYLSKGGDPLGLVEDWDSQDDDFAERRFMDENYLPGQALMTSKRRKVFRIRTRDVQFSPSGSMFAVVTTEGLLLFTSDDYFVFDPVDLEVDATPENALSLYKNKAYSSAIIIGLRLDDQSLLETFLSGIGTLDIPDVITQIPTKYFCRLLSFLIGRLDSDVHLVDNLFWIRSLLHTHLREALKQNASQVLNLLTSVRIRIARYKDTLLKITTENTHLLEYLVAMKNLTSCKDETTDE</sequence>
<dbReference type="PANTHER" id="PTHR19858:SF0">
    <property type="entry name" value="PERIODIC TRYPTOPHAN PROTEIN 2 HOMOLOG"/>
    <property type="match status" value="1"/>
</dbReference>
<dbReference type="AlphaFoldDB" id="A0AAV9I622"/>
<dbReference type="SMART" id="SM00320">
    <property type="entry name" value="WD40"/>
    <property type="match status" value="13"/>
</dbReference>
<dbReference type="Pfam" id="PF04003">
    <property type="entry name" value="Utp12"/>
    <property type="match status" value="1"/>
</dbReference>
<dbReference type="GO" id="GO:0000028">
    <property type="term" value="P:ribosomal small subunit assembly"/>
    <property type="evidence" value="ECO:0007669"/>
    <property type="project" value="TreeGrafter"/>
</dbReference>
<dbReference type="CDD" id="cd00200">
    <property type="entry name" value="WD40"/>
    <property type="match status" value="1"/>
</dbReference>
<dbReference type="InterPro" id="IPR019775">
    <property type="entry name" value="WD40_repeat_CS"/>
</dbReference>